<protein>
    <recommendedName>
        <fullName evidence="14">Carboxylic ester hydrolase</fullName>
        <ecNumber evidence="14">3.1.1.-</ecNumber>
    </recommendedName>
</protein>
<dbReference type="InterPro" id="IPR029058">
    <property type="entry name" value="AB_hydrolase_fold"/>
</dbReference>
<evidence type="ECO:0000256" key="10">
    <source>
        <dbReference type="ARBA" id="ARBA00023288"/>
    </source>
</evidence>
<evidence type="ECO:0000259" key="15">
    <source>
        <dbReference type="Pfam" id="PF00135"/>
    </source>
</evidence>
<dbReference type="ESTHER" id="calmi-BCHE">
    <property type="family name" value="BCHE"/>
</dbReference>
<comment type="similarity">
    <text evidence="3 14">Belongs to the type-B carboxylesterase/lipase family.</text>
</comment>
<evidence type="ECO:0000256" key="3">
    <source>
        <dbReference type="ARBA" id="ARBA00005964"/>
    </source>
</evidence>
<dbReference type="SUPFAM" id="SSF53474">
    <property type="entry name" value="alpha/beta-Hydrolases"/>
    <property type="match status" value="1"/>
</dbReference>
<feature type="domain" description="Carboxylesterase type B" evidence="15">
    <location>
        <begin position="30"/>
        <end position="549"/>
    </location>
</feature>
<dbReference type="Gene3D" id="3.40.50.1820">
    <property type="entry name" value="alpha/beta hydrolase"/>
    <property type="match status" value="1"/>
</dbReference>
<keyword evidence="8" id="KW-0472">Membrane</keyword>
<dbReference type="Proteomes" id="UP000314986">
    <property type="component" value="Unassembled WGS sequence"/>
</dbReference>
<evidence type="ECO:0000256" key="9">
    <source>
        <dbReference type="ARBA" id="ARBA00023157"/>
    </source>
</evidence>
<keyword evidence="4" id="KW-1003">Cell membrane</keyword>
<dbReference type="STRING" id="7868.ENSCMIP00000045885"/>
<evidence type="ECO:0000256" key="14">
    <source>
        <dbReference type="RuleBase" id="RU361235"/>
    </source>
</evidence>
<keyword evidence="6" id="KW-0325">Glycoprotein</keyword>
<evidence type="ECO:0000313" key="17">
    <source>
        <dbReference type="Proteomes" id="UP000314986"/>
    </source>
</evidence>
<dbReference type="PANTHER" id="PTHR43918:SF12">
    <property type="entry name" value="ACETYLCHOLINESTERASE 1"/>
    <property type="match status" value="1"/>
</dbReference>
<dbReference type="InParanoid" id="A0A4W3KGA0"/>
<reference evidence="16" key="4">
    <citation type="submission" date="2025-08" db="UniProtKB">
        <authorList>
            <consortium name="Ensembl"/>
        </authorList>
    </citation>
    <scope>IDENTIFICATION</scope>
</reference>
<keyword evidence="14" id="KW-0732">Signal</keyword>
<dbReference type="InterPro" id="IPR002018">
    <property type="entry name" value="CarbesteraseB"/>
</dbReference>
<keyword evidence="9" id="KW-1015">Disulfide bond</keyword>
<dbReference type="PRINTS" id="PR00878">
    <property type="entry name" value="CHOLNESTRASE"/>
</dbReference>
<evidence type="ECO:0000256" key="4">
    <source>
        <dbReference type="ARBA" id="ARBA00022475"/>
    </source>
</evidence>
<keyword evidence="10" id="KW-0449">Lipoprotein</keyword>
<evidence type="ECO:0000256" key="2">
    <source>
        <dbReference type="ARBA" id="ARBA00004609"/>
    </source>
</evidence>
<dbReference type="PANTHER" id="PTHR43918">
    <property type="entry name" value="ACETYLCHOLINESTERASE"/>
    <property type="match status" value="1"/>
</dbReference>
<dbReference type="AlphaFoldDB" id="A0A4W3KGA0"/>
<dbReference type="Ensembl" id="ENSCMIT00000046539.1">
    <property type="protein sequence ID" value="ENSCMIP00000045885.1"/>
    <property type="gene ID" value="ENSCMIG00000018903.1"/>
</dbReference>
<dbReference type="GO" id="GO:0019695">
    <property type="term" value="P:choline metabolic process"/>
    <property type="evidence" value="ECO:0007669"/>
    <property type="project" value="TreeGrafter"/>
</dbReference>
<keyword evidence="7 14" id="KW-0378">Hydrolase</keyword>
<feature type="chain" id="PRO_5021514444" description="Carboxylic ester hydrolase" evidence="14">
    <location>
        <begin position="26"/>
        <end position="563"/>
    </location>
</feature>
<evidence type="ECO:0000256" key="6">
    <source>
        <dbReference type="ARBA" id="ARBA00022622"/>
    </source>
</evidence>
<evidence type="ECO:0000256" key="12">
    <source>
        <dbReference type="ARBA" id="ARBA00062521"/>
    </source>
</evidence>
<dbReference type="Pfam" id="PF00135">
    <property type="entry name" value="COesterase"/>
    <property type="match status" value="1"/>
</dbReference>
<dbReference type="EC" id="3.1.1.-" evidence="14"/>
<name>A0A4W3KGA0_CALMI</name>
<reference evidence="17" key="1">
    <citation type="journal article" date="2006" name="Science">
        <title>Ancient noncoding elements conserved in the human genome.</title>
        <authorList>
            <person name="Venkatesh B."/>
            <person name="Kirkness E.F."/>
            <person name="Loh Y.H."/>
            <person name="Halpern A.L."/>
            <person name="Lee A.P."/>
            <person name="Johnson J."/>
            <person name="Dandona N."/>
            <person name="Viswanathan L.D."/>
            <person name="Tay A."/>
            <person name="Venter J.C."/>
            <person name="Strausberg R.L."/>
            <person name="Brenner S."/>
        </authorList>
    </citation>
    <scope>NUCLEOTIDE SEQUENCE [LARGE SCALE GENOMIC DNA]</scope>
</reference>
<dbReference type="InterPro" id="IPR000997">
    <property type="entry name" value="Cholinesterase"/>
</dbReference>
<reference evidence="17" key="3">
    <citation type="journal article" date="2014" name="Nature">
        <title>Elephant shark genome provides unique insights into gnathostome evolution.</title>
        <authorList>
            <consortium name="International Elephant Shark Genome Sequencing Consortium"/>
            <person name="Venkatesh B."/>
            <person name="Lee A.P."/>
            <person name="Ravi V."/>
            <person name="Maurya A.K."/>
            <person name="Lian M.M."/>
            <person name="Swann J.B."/>
            <person name="Ohta Y."/>
            <person name="Flajnik M.F."/>
            <person name="Sutoh Y."/>
            <person name="Kasahara M."/>
            <person name="Hoon S."/>
            <person name="Gangu V."/>
            <person name="Roy S.W."/>
            <person name="Irimia M."/>
            <person name="Korzh V."/>
            <person name="Kondrychyn I."/>
            <person name="Lim Z.W."/>
            <person name="Tay B.H."/>
            <person name="Tohari S."/>
            <person name="Kong K.W."/>
            <person name="Ho S."/>
            <person name="Lorente-Galdos B."/>
            <person name="Quilez J."/>
            <person name="Marques-Bonet T."/>
            <person name="Raney B.J."/>
            <person name="Ingham P.W."/>
            <person name="Tay A."/>
            <person name="Hillier L.W."/>
            <person name="Minx P."/>
            <person name="Boehm T."/>
            <person name="Wilson R.K."/>
            <person name="Brenner S."/>
            <person name="Warren W.C."/>
        </authorList>
    </citation>
    <scope>NUCLEOTIDE SEQUENCE [LARGE SCALE GENOMIC DNA]</scope>
</reference>
<dbReference type="GO" id="GO:0005615">
    <property type="term" value="C:extracellular space"/>
    <property type="evidence" value="ECO:0007669"/>
    <property type="project" value="TreeGrafter"/>
</dbReference>
<comment type="subunit">
    <text evidence="12">Isoform H form is a homodimer; the asymmetric form is a disulfide-bonded oligomer composed of a collagenic subunit (Q) and a variable number of T catalytic subunits.</text>
</comment>
<evidence type="ECO:0000256" key="5">
    <source>
        <dbReference type="ARBA" id="ARBA00022487"/>
    </source>
</evidence>
<evidence type="ECO:0000256" key="7">
    <source>
        <dbReference type="ARBA" id="ARBA00022801"/>
    </source>
</evidence>
<comment type="subcellular location">
    <subcellularLocation>
        <location evidence="2">Cell membrane</location>
        <topology evidence="2">Lipid-anchor</topology>
        <topology evidence="2">GPI-anchor</topology>
    </subcellularLocation>
    <subcellularLocation>
        <location evidence="1">Cell membrane</location>
        <topology evidence="1">Peripheral membrane protein</topology>
    </subcellularLocation>
</comment>
<dbReference type="CDD" id="cd00312">
    <property type="entry name" value="Esterase_lipase"/>
    <property type="match status" value="1"/>
</dbReference>
<accession>A0A4W3KGA0</accession>
<keyword evidence="6" id="KW-0336">GPI-anchor</keyword>
<dbReference type="GO" id="GO:0098552">
    <property type="term" value="C:side of membrane"/>
    <property type="evidence" value="ECO:0007669"/>
    <property type="project" value="UniProtKB-KW"/>
</dbReference>
<feature type="active site" description="Charge relay system" evidence="13">
    <location>
        <position position="465"/>
    </location>
</feature>
<dbReference type="GO" id="GO:0005886">
    <property type="term" value="C:plasma membrane"/>
    <property type="evidence" value="ECO:0007669"/>
    <property type="project" value="UniProtKB-SubCell"/>
</dbReference>
<feature type="active site" description="Charge relay system" evidence="13">
    <location>
        <position position="352"/>
    </location>
</feature>
<evidence type="ECO:0000256" key="11">
    <source>
        <dbReference type="ARBA" id="ARBA00057546"/>
    </source>
</evidence>
<feature type="signal peptide" evidence="14">
    <location>
        <begin position="1"/>
        <end position="25"/>
    </location>
</feature>
<organism evidence="16 17">
    <name type="scientific">Callorhinchus milii</name>
    <name type="common">Ghost shark</name>
    <dbReference type="NCBI Taxonomy" id="7868"/>
    <lineage>
        <taxon>Eukaryota</taxon>
        <taxon>Metazoa</taxon>
        <taxon>Chordata</taxon>
        <taxon>Craniata</taxon>
        <taxon>Vertebrata</taxon>
        <taxon>Chondrichthyes</taxon>
        <taxon>Holocephali</taxon>
        <taxon>Chimaeriformes</taxon>
        <taxon>Callorhinchidae</taxon>
        <taxon>Callorhinchus</taxon>
    </lineage>
</organism>
<feature type="active site" description="Acyl-ester intermediate" evidence="13">
    <location>
        <position position="225"/>
    </location>
</feature>
<reference evidence="16" key="5">
    <citation type="submission" date="2025-09" db="UniProtKB">
        <authorList>
            <consortium name="Ensembl"/>
        </authorList>
    </citation>
    <scope>IDENTIFICATION</scope>
</reference>
<dbReference type="InterPro" id="IPR050654">
    <property type="entry name" value="AChE-related_enzymes"/>
</dbReference>
<dbReference type="GO" id="GO:0006581">
    <property type="term" value="P:acetylcholine catabolic process"/>
    <property type="evidence" value="ECO:0007669"/>
    <property type="project" value="TreeGrafter"/>
</dbReference>
<proteinExistence type="inferred from homology"/>
<evidence type="ECO:0000313" key="16">
    <source>
        <dbReference type="Ensembl" id="ENSCMIP00000045885.1"/>
    </source>
</evidence>
<dbReference type="PROSITE" id="PS00122">
    <property type="entry name" value="CARBOXYLESTERASE_B_1"/>
    <property type="match status" value="1"/>
</dbReference>
<sequence>LHSPCLTYLIPVSWFLLALVPVCYTECFDEMVVQTSAGRIRGKTMRVLSGKVTAYLGIPYAEPPIGQLRFAKPVPSKPWTNVREVTKYSNTCYQNVSNSESKALWEKIWSPNTELSENCLYLNLWVPSPRPKKAAVMVWIHGGAFMSGSSSLLVYNGRFLSHTQKVIVVSMNYRLGVFGFLALPGNSDVPGNMGLFDQRLALQWVHDNIAAFGGNPKSVTLFGQSAGAASINMHLIASQSSSLFHRVIMQSGSSNTPWAFVKSVDAKHRAAAFGKRIGCPYSSDAEFLSCLRGKSAYDVLCYSLADPQSNLLSQVIFLPVATGDFFTEKAEMLMQQKIVEKKQILQGTNRDEATYFLAMGGPGFSKDTESVIGRKDFVKAVKWILPENTVLTVDDIECEYIDEKDEDSTINYRDAVASMAADSLFVCPMKQFANKYAGQGNKVYSYLFNHLPPAGAWQKWMGVMHGYEIVFVFGMPFNKFGKWTQAEEVLSKNMMNYWSTFARTGNPIGQEVTTVKWPVYTQLKQQYIILNAKRLEVKKKFRKQTCNFWNQEIPKLVKRYEST</sequence>
<dbReference type="InterPro" id="IPR019826">
    <property type="entry name" value="Carboxylesterase_B_AS"/>
</dbReference>
<evidence type="ECO:0000256" key="1">
    <source>
        <dbReference type="ARBA" id="ARBA00004202"/>
    </source>
</evidence>
<dbReference type="GO" id="GO:0003990">
    <property type="term" value="F:acetylcholinesterase activity"/>
    <property type="evidence" value="ECO:0007669"/>
    <property type="project" value="TreeGrafter"/>
</dbReference>
<evidence type="ECO:0000256" key="13">
    <source>
        <dbReference type="PIRSR" id="PIRSR600997-1"/>
    </source>
</evidence>
<keyword evidence="17" id="KW-1185">Reference proteome</keyword>
<dbReference type="OMA" id="GYPSQLI"/>
<reference evidence="17" key="2">
    <citation type="journal article" date="2007" name="PLoS Biol.">
        <title>Survey sequencing and comparative analysis of the elephant shark (Callorhinchus milii) genome.</title>
        <authorList>
            <person name="Venkatesh B."/>
            <person name="Kirkness E.F."/>
            <person name="Loh Y.H."/>
            <person name="Halpern A.L."/>
            <person name="Lee A.P."/>
            <person name="Johnson J."/>
            <person name="Dandona N."/>
            <person name="Viswanathan L.D."/>
            <person name="Tay A."/>
            <person name="Venter J.C."/>
            <person name="Strausberg R.L."/>
            <person name="Brenner S."/>
        </authorList>
    </citation>
    <scope>NUCLEOTIDE SEQUENCE [LARGE SCALE GENOMIC DNA]</scope>
</reference>
<evidence type="ECO:0000256" key="8">
    <source>
        <dbReference type="ARBA" id="ARBA00023136"/>
    </source>
</evidence>
<comment type="function">
    <text evidence="11">Terminates signal transduction at the neuromuscular junction by rapid hydrolysis of the acetylcholine released into the synaptic cleft. May be involved in cell-cell interactions.</text>
</comment>
<dbReference type="GeneTree" id="ENSGT00940000157023"/>
<keyword evidence="5" id="KW-0719">Serine esterase</keyword>
<dbReference type="FunFam" id="3.40.50.1820:FF:000029">
    <property type="entry name" value="Acetylcholinesterase"/>
    <property type="match status" value="1"/>
</dbReference>